<keyword evidence="2" id="KW-1185">Reference proteome</keyword>
<gene>
    <name evidence="1" type="ORF">FB390_6647</name>
</gene>
<protein>
    <submittedName>
        <fullName evidence="1">Uncharacterized protein</fullName>
    </submittedName>
</protein>
<dbReference type="EMBL" id="VFPG01000002">
    <property type="protein sequence ID" value="TQM26450.1"/>
    <property type="molecule type" value="Genomic_DNA"/>
</dbReference>
<comment type="caution">
    <text evidence="1">The sequence shown here is derived from an EMBL/GenBank/DDBJ whole genome shotgun (WGS) entry which is preliminary data.</text>
</comment>
<accession>A0A543EXY4</accession>
<dbReference type="RefSeq" id="WP_141812988.1">
    <property type="nucleotide sequence ID" value="NZ_VFPG01000002.1"/>
</dbReference>
<reference evidence="1 2" key="1">
    <citation type="submission" date="2019-06" db="EMBL/GenBank/DDBJ databases">
        <title>Sequencing the genomes of 1000 actinobacteria strains.</title>
        <authorList>
            <person name="Klenk H.-P."/>
        </authorList>
    </citation>
    <scope>NUCLEOTIDE SEQUENCE [LARGE SCALE GENOMIC DNA]</scope>
    <source>
        <strain evidence="1 2">DSM 103495</strain>
    </source>
</reference>
<name>A0A543EXY4_9NOCA</name>
<evidence type="ECO:0000313" key="1">
    <source>
        <dbReference type="EMBL" id="TQM26450.1"/>
    </source>
</evidence>
<organism evidence="1 2">
    <name type="scientific">Nocardia bhagyanarayanae</name>
    <dbReference type="NCBI Taxonomy" id="1215925"/>
    <lineage>
        <taxon>Bacteria</taxon>
        <taxon>Bacillati</taxon>
        <taxon>Actinomycetota</taxon>
        <taxon>Actinomycetes</taxon>
        <taxon>Mycobacteriales</taxon>
        <taxon>Nocardiaceae</taxon>
        <taxon>Nocardia</taxon>
    </lineage>
</organism>
<dbReference type="Proteomes" id="UP000316331">
    <property type="component" value="Unassembled WGS sequence"/>
</dbReference>
<dbReference type="OrthoDB" id="5175688at2"/>
<proteinExistence type="predicted"/>
<evidence type="ECO:0000313" key="2">
    <source>
        <dbReference type="Proteomes" id="UP000316331"/>
    </source>
</evidence>
<dbReference type="AlphaFoldDB" id="A0A543EXY4"/>
<sequence>MMDWTDANKKVAHAKRRTQELLDTYHAWENDRGLLRIEIKDDELAKYSWFAGMQKEPAVDLSLLAGDVFGALRDALDYVAWQVFLAGGGDRDGKQANQVYFPIAVDQAAFDKQVKKIPTAWPAAIERLHAAQPFNQTNGVESVLPALHAINNPSKHRELSLVTAGTFSQSATLPKLPDDLGLSIMLIQPWPVLKPNSFDLIAKVGIIRKVGDDSFQTVRWSEGVILDQPPRPTLELTFTNGNGEIALGAVPEVVAHVESIVGSFAHLDDPDESEV</sequence>